<keyword evidence="2" id="KW-0503">Monooxygenase</keyword>
<keyword evidence="2" id="KW-0560">Oxidoreductase</keyword>
<dbReference type="InterPro" id="IPR007138">
    <property type="entry name" value="ABM_dom"/>
</dbReference>
<dbReference type="Proteomes" id="UP001500200">
    <property type="component" value="Unassembled WGS sequence"/>
</dbReference>
<dbReference type="Gene3D" id="3.30.70.100">
    <property type="match status" value="1"/>
</dbReference>
<dbReference type="PROSITE" id="PS51725">
    <property type="entry name" value="ABM"/>
    <property type="match status" value="1"/>
</dbReference>
<dbReference type="EMBL" id="BAABKK010000002">
    <property type="protein sequence ID" value="GAA5188926.1"/>
    <property type="molecule type" value="Genomic_DNA"/>
</dbReference>
<dbReference type="SUPFAM" id="SSF54909">
    <property type="entry name" value="Dimeric alpha+beta barrel"/>
    <property type="match status" value="1"/>
</dbReference>
<proteinExistence type="predicted"/>
<evidence type="ECO:0000259" key="1">
    <source>
        <dbReference type="PROSITE" id="PS51725"/>
    </source>
</evidence>
<gene>
    <name evidence="2" type="ORF">GCM10023346_02160</name>
</gene>
<dbReference type="InterPro" id="IPR011008">
    <property type="entry name" value="Dimeric_a/b-barrel"/>
</dbReference>
<evidence type="ECO:0000313" key="3">
    <source>
        <dbReference type="Proteomes" id="UP001500200"/>
    </source>
</evidence>
<reference evidence="3" key="1">
    <citation type="journal article" date="2019" name="Int. J. Syst. Evol. Microbiol.">
        <title>The Global Catalogue of Microorganisms (GCM) 10K type strain sequencing project: providing services to taxonomists for standard genome sequencing and annotation.</title>
        <authorList>
            <consortium name="The Broad Institute Genomics Platform"/>
            <consortium name="The Broad Institute Genome Sequencing Center for Infectious Disease"/>
            <person name="Wu L."/>
            <person name="Ma J."/>
        </authorList>
    </citation>
    <scope>NUCLEOTIDE SEQUENCE [LARGE SCALE GENOMIC DNA]</scope>
    <source>
        <strain evidence="3">JCM 18514</strain>
    </source>
</reference>
<protein>
    <submittedName>
        <fullName evidence="2">Antibiotic biosynthesis monooxygenase</fullName>
    </submittedName>
</protein>
<sequence>MKHNGPMTFANVGSLGTKPGQRDAVISILLRPKPELRGAGCLLYEVGVNEESPDTVFVCELWESAEAHQGSLKLDSVRAAISEAMPMLSGEMGGTRFTILGSPIRDA</sequence>
<keyword evidence="3" id="KW-1185">Reference proteome</keyword>
<comment type="caution">
    <text evidence="2">The sequence shown here is derived from an EMBL/GenBank/DDBJ whole genome shotgun (WGS) entry which is preliminary data.</text>
</comment>
<evidence type="ECO:0000313" key="2">
    <source>
        <dbReference type="EMBL" id="GAA5188926.1"/>
    </source>
</evidence>
<name>A0ABP9RXW1_9MICC</name>
<organism evidence="2 3">
    <name type="scientific">Arthrobacter gyeryongensis</name>
    <dbReference type="NCBI Taxonomy" id="1650592"/>
    <lineage>
        <taxon>Bacteria</taxon>
        <taxon>Bacillati</taxon>
        <taxon>Actinomycetota</taxon>
        <taxon>Actinomycetes</taxon>
        <taxon>Micrococcales</taxon>
        <taxon>Micrococcaceae</taxon>
        <taxon>Arthrobacter</taxon>
    </lineage>
</organism>
<dbReference type="Pfam" id="PF03992">
    <property type="entry name" value="ABM"/>
    <property type="match status" value="1"/>
</dbReference>
<feature type="domain" description="ABM" evidence="1">
    <location>
        <begin position="9"/>
        <end position="97"/>
    </location>
</feature>
<accession>A0ABP9RXW1</accession>
<dbReference type="GO" id="GO:0004497">
    <property type="term" value="F:monooxygenase activity"/>
    <property type="evidence" value="ECO:0007669"/>
    <property type="project" value="UniProtKB-KW"/>
</dbReference>